<evidence type="ECO:0000313" key="1">
    <source>
        <dbReference type="EMBL" id="CAD8161394.1"/>
    </source>
</evidence>
<dbReference type="Proteomes" id="UP000683925">
    <property type="component" value="Unassembled WGS sequence"/>
</dbReference>
<sequence length="59" mass="6874">MEIKVDLKEQNLRISAQKILPQLVEILKDAISMDVNLITQNKLELSMFIQLQMKGYQNN</sequence>
<dbReference type="EMBL" id="CAJJDP010000040">
    <property type="protein sequence ID" value="CAD8161394.1"/>
    <property type="molecule type" value="Genomic_DNA"/>
</dbReference>
<organism evidence="1 2">
    <name type="scientific">Paramecium octaurelia</name>
    <dbReference type="NCBI Taxonomy" id="43137"/>
    <lineage>
        <taxon>Eukaryota</taxon>
        <taxon>Sar</taxon>
        <taxon>Alveolata</taxon>
        <taxon>Ciliophora</taxon>
        <taxon>Intramacronucleata</taxon>
        <taxon>Oligohymenophorea</taxon>
        <taxon>Peniculida</taxon>
        <taxon>Parameciidae</taxon>
        <taxon>Paramecium</taxon>
    </lineage>
</organism>
<keyword evidence="2" id="KW-1185">Reference proteome</keyword>
<accession>A0A8S1UAQ4</accession>
<dbReference type="AlphaFoldDB" id="A0A8S1UAQ4"/>
<evidence type="ECO:0000313" key="2">
    <source>
        <dbReference type="Proteomes" id="UP000683925"/>
    </source>
</evidence>
<gene>
    <name evidence="1" type="ORF">POCTA_138.1.T0400004</name>
</gene>
<comment type="caution">
    <text evidence="1">The sequence shown here is derived from an EMBL/GenBank/DDBJ whole genome shotgun (WGS) entry which is preliminary data.</text>
</comment>
<reference evidence="1" key="1">
    <citation type="submission" date="2021-01" db="EMBL/GenBank/DDBJ databases">
        <authorList>
            <consortium name="Genoscope - CEA"/>
            <person name="William W."/>
        </authorList>
    </citation>
    <scope>NUCLEOTIDE SEQUENCE</scope>
</reference>
<protein>
    <submittedName>
        <fullName evidence="1">Uncharacterized protein</fullName>
    </submittedName>
</protein>
<proteinExistence type="predicted"/>
<name>A0A8S1UAQ4_PAROT</name>